<feature type="coiled-coil region" evidence="1">
    <location>
        <begin position="481"/>
        <end position="508"/>
    </location>
</feature>
<feature type="compositionally biased region" description="Basic and acidic residues" evidence="2">
    <location>
        <begin position="379"/>
        <end position="389"/>
    </location>
</feature>
<dbReference type="GO" id="GO:0006357">
    <property type="term" value="P:regulation of transcription by RNA polymerase II"/>
    <property type="evidence" value="ECO:0007669"/>
    <property type="project" value="InterPro"/>
</dbReference>
<gene>
    <name evidence="3" type="ORF">QR680_017791</name>
</gene>
<dbReference type="SUPFAM" id="SSF58026">
    <property type="entry name" value="Delta-sleep-inducing peptide immunoreactive peptide"/>
    <property type="match status" value="1"/>
</dbReference>
<dbReference type="InterPro" id="IPR000580">
    <property type="entry name" value="TSC22/Bun"/>
</dbReference>
<feature type="region of interest" description="Disordered" evidence="2">
    <location>
        <begin position="236"/>
        <end position="315"/>
    </location>
</feature>
<dbReference type="Proteomes" id="UP001175271">
    <property type="component" value="Unassembled WGS sequence"/>
</dbReference>
<keyword evidence="4" id="KW-1185">Reference proteome</keyword>
<sequence length="523" mass="56682">MTHSPTARVLLEKNFVFRERQRFLKHSNSTSRLILPRHRQQTPTPVVVTHPSGVVASSSTQHFAQPSRTLAESGKRFASTEGRFTIIDERNKGPDSDESSSEASDDEPIMMAPPRVVVPPSTPKCPSTPVNSPPNAVDKKAPVCKMPTSNSRFKIVPVESHYKRGRWHCHDFYDEGSKKVATEANGVKPVTLTPSNKNAVTPMSSTLAAPSRLNSSANAPPTPQRQPVTFAFDLSDNESDRENSTPTNFARSHSPPAPPLSPRFQTATLNVAAAEKKKSSESGNPPPPPTVTPVVTPAPTPINTPMTTARTPRPNLLGTHTASDIGSISSINGRISPSDLISNYGLERSLSVASYTDKSILDLLPGTVPPAGTPFAGQSDERLARHSETEASSAASDNNGMQCVPQVHHLSDMFHNVWWGDDAKKHARAPSLDYDVEVASDTSSSTNPAGANSQIVAIDHKIEQAMDLVKTHLMFAVREEVDVLRSRIMELETTVIQLEAENAILREHVPADILAKMNMQPSV</sequence>
<name>A0AA39HFU5_9BILA</name>
<dbReference type="GO" id="GO:0005634">
    <property type="term" value="C:nucleus"/>
    <property type="evidence" value="ECO:0007669"/>
    <property type="project" value="TreeGrafter"/>
</dbReference>
<feature type="region of interest" description="Disordered" evidence="2">
    <location>
        <begin position="57"/>
        <end position="143"/>
    </location>
</feature>
<dbReference type="CDD" id="cd21936">
    <property type="entry name" value="ZIP_TSC22D"/>
    <property type="match status" value="1"/>
</dbReference>
<feature type="compositionally biased region" description="Polar residues" evidence="2">
    <location>
        <begin position="124"/>
        <end position="134"/>
    </location>
</feature>
<feature type="compositionally biased region" description="Polar residues" evidence="2">
    <location>
        <begin position="390"/>
        <end position="400"/>
    </location>
</feature>
<feature type="region of interest" description="Disordered" evidence="2">
    <location>
        <begin position="371"/>
        <end position="400"/>
    </location>
</feature>
<dbReference type="GO" id="GO:0043066">
    <property type="term" value="P:negative regulation of apoptotic process"/>
    <property type="evidence" value="ECO:0007669"/>
    <property type="project" value="TreeGrafter"/>
</dbReference>
<evidence type="ECO:0008006" key="5">
    <source>
        <dbReference type="Google" id="ProtNLM"/>
    </source>
</evidence>
<evidence type="ECO:0000313" key="4">
    <source>
        <dbReference type="Proteomes" id="UP001175271"/>
    </source>
</evidence>
<proteinExistence type="predicted"/>
<dbReference type="PANTHER" id="PTHR46745:SF1">
    <property type="entry name" value="TSC22 DOMAIN FAMILY PROTEIN 1"/>
    <property type="match status" value="1"/>
</dbReference>
<feature type="compositionally biased region" description="Acidic residues" evidence="2">
    <location>
        <begin position="96"/>
        <end position="108"/>
    </location>
</feature>
<evidence type="ECO:0000256" key="2">
    <source>
        <dbReference type="SAM" id="MobiDB-lite"/>
    </source>
</evidence>
<feature type="compositionally biased region" description="Polar residues" evidence="2">
    <location>
        <begin position="57"/>
        <end position="70"/>
    </location>
</feature>
<reference evidence="3" key="1">
    <citation type="submission" date="2023-06" db="EMBL/GenBank/DDBJ databases">
        <title>Genomic analysis of the entomopathogenic nematode Steinernema hermaphroditum.</title>
        <authorList>
            <person name="Schwarz E.M."/>
            <person name="Heppert J.K."/>
            <person name="Baniya A."/>
            <person name="Schwartz H.T."/>
            <person name="Tan C.-H."/>
            <person name="Antoshechkin I."/>
            <person name="Sternberg P.W."/>
            <person name="Goodrich-Blair H."/>
            <person name="Dillman A.R."/>
        </authorList>
    </citation>
    <scope>NUCLEOTIDE SEQUENCE</scope>
    <source>
        <strain evidence="3">PS9179</strain>
        <tissue evidence="3">Whole animal</tissue>
    </source>
</reference>
<keyword evidence="1" id="KW-0175">Coiled coil</keyword>
<dbReference type="PANTHER" id="PTHR46745">
    <property type="entry name" value="TSC22 DOMAIN FAMILY PROTEIN 1"/>
    <property type="match status" value="1"/>
</dbReference>
<feature type="compositionally biased region" description="Basic and acidic residues" evidence="2">
    <location>
        <begin position="86"/>
        <end position="95"/>
    </location>
</feature>
<dbReference type="GO" id="GO:0008284">
    <property type="term" value="P:positive regulation of cell population proliferation"/>
    <property type="evidence" value="ECO:0007669"/>
    <property type="project" value="TreeGrafter"/>
</dbReference>
<organism evidence="3 4">
    <name type="scientific">Steinernema hermaphroditum</name>
    <dbReference type="NCBI Taxonomy" id="289476"/>
    <lineage>
        <taxon>Eukaryota</taxon>
        <taxon>Metazoa</taxon>
        <taxon>Ecdysozoa</taxon>
        <taxon>Nematoda</taxon>
        <taxon>Chromadorea</taxon>
        <taxon>Rhabditida</taxon>
        <taxon>Tylenchina</taxon>
        <taxon>Panagrolaimomorpha</taxon>
        <taxon>Strongyloidoidea</taxon>
        <taxon>Steinernematidae</taxon>
        <taxon>Steinernema</taxon>
    </lineage>
</organism>
<evidence type="ECO:0000256" key="1">
    <source>
        <dbReference type="SAM" id="Coils"/>
    </source>
</evidence>
<accession>A0AA39HFU5</accession>
<evidence type="ECO:0000313" key="3">
    <source>
        <dbReference type="EMBL" id="KAK0405083.1"/>
    </source>
</evidence>
<protein>
    <recommendedName>
        <fullName evidence="5">TSC22 domain family protein 1</fullName>
    </recommendedName>
</protein>
<dbReference type="GO" id="GO:0005829">
    <property type="term" value="C:cytosol"/>
    <property type="evidence" value="ECO:0007669"/>
    <property type="project" value="TreeGrafter"/>
</dbReference>
<feature type="compositionally biased region" description="Pro residues" evidence="2">
    <location>
        <begin position="284"/>
        <end position="302"/>
    </location>
</feature>
<dbReference type="Gene3D" id="1.20.5.490">
    <property type="entry name" value="Single helix bin"/>
    <property type="match status" value="1"/>
</dbReference>
<dbReference type="EMBL" id="JAUCMV010000004">
    <property type="protein sequence ID" value="KAK0405083.1"/>
    <property type="molecule type" value="Genomic_DNA"/>
</dbReference>
<dbReference type="Pfam" id="PF01166">
    <property type="entry name" value="TSC22"/>
    <property type="match status" value="1"/>
</dbReference>
<comment type="caution">
    <text evidence="3">The sequence shown here is derived from an EMBL/GenBank/DDBJ whole genome shotgun (WGS) entry which is preliminary data.</text>
</comment>
<dbReference type="AlphaFoldDB" id="A0AA39HFU5"/>